<protein>
    <submittedName>
        <fullName evidence="1">Uncharacterized protein</fullName>
    </submittedName>
</protein>
<dbReference type="AlphaFoldDB" id="A0A1F6WQ60"/>
<sequence>MKKIKLTKETLLEYLKLKDIKELTGELVACLIGKIVSRKDEVLTIKEIVLNRSEDKSIWGISFIGDTLKFVLEFKDPTGSGIWGDVILFFKTNQQKATVFYSYAGSPEYSPGSYWVQLKYNGELNGDVIDDLMLRAYKHGKKQHNSKNITITGILKH</sequence>
<dbReference type="EMBL" id="MFUO01000013">
    <property type="protein sequence ID" value="OGI84019.1"/>
    <property type="molecule type" value="Genomic_DNA"/>
</dbReference>
<reference evidence="1 2" key="1">
    <citation type="journal article" date="2016" name="Nat. Commun.">
        <title>Thousands of microbial genomes shed light on interconnected biogeochemical processes in an aquifer system.</title>
        <authorList>
            <person name="Anantharaman K."/>
            <person name="Brown C.T."/>
            <person name="Hug L.A."/>
            <person name="Sharon I."/>
            <person name="Castelle C.J."/>
            <person name="Probst A.J."/>
            <person name="Thomas B.C."/>
            <person name="Singh A."/>
            <person name="Wilkins M.J."/>
            <person name="Karaoz U."/>
            <person name="Brodie E.L."/>
            <person name="Williams K.H."/>
            <person name="Hubbard S.S."/>
            <person name="Banfield J.F."/>
        </authorList>
    </citation>
    <scope>NUCLEOTIDE SEQUENCE [LARGE SCALE GENOMIC DNA]</scope>
</reference>
<evidence type="ECO:0000313" key="1">
    <source>
        <dbReference type="EMBL" id="OGI84019.1"/>
    </source>
</evidence>
<dbReference type="Proteomes" id="UP000178184">
    <property type="component" value="Unassembled WGS sequence"/>
</dbReference>
<comment type="caution">
    <text evidence="1">The sequence shown here is derived from an EMBL/GenBank/DDBJ whole genome shotgun (WGS) entry which is preliminary data.</text>
</comment>
<accession>A0A1F6WQ60</accession>
<evidence type="ECO:0000313" key="2">
    <source>
        <dbReference type="Proteomes" id="UP000178184"/>
    </source>
</evidence>
<dbReference type="STRING" id="1801764.A2903_00445"/>
<gene>
    <name evidence="1" type="ORF">A2903_00445</name>
</gene>
<name>A0A1F6WQ60_9BACT</name>
<organism evidence="1 2">
    <name type="scientific">Candidatus Nomurabacteria bacterium RIFCSPLOWO2_01_FULL_33_17</name>
    <dbReference type="NCBI Taxonomy" id="1801764"/>
    <lineage>
        <taxon>Bacteria</taxon>
        <taxon>Candidatus Nomuraibacteriota</taxon>
    </lineage>
</organism>
<proteinExistence type="predicted"/>